<evidence type="ECO:0000259" key="6">
    <source>
        <dbReference type="PROSITE" id="PS50110"/>
    </source>
</evidence>
<reference evidence="7 8" key="2">
    <citation type="submission" date="2015-10" db="EMBL/GenBank/DDBJ databases">
        <title>Draft Genome Sequence of Prosthecomicrobium hirschii ATCC 27832.</title>
        <authorList>
            <person name="Daniel J."/>
            <person name="Givan S.A."/>
            <person name="Brun Y.V."/>
            <person name="Brown P.J."/>
        </authorList>
    </citation>
    <scope>NUCLEOTIDE SEQUENCE [LARGE SCALE GENOMIC DNA]</scope>
    <source>
        <strain evidence="7 8">16</strain>
    </source>
</reference>
<evidence type="ECO:0000256" key="1">
    <source>
        <dbReference type="ARBA" id="ARBA00022553"/>
    </source>
</evidence>
<evidence type="ECO:0000313" key="8">
    <source>
        <dbReference type="Proteomes" id="UP000048984"/>
    </source>
</evidence>
<dbReference type="SUPFAM" id="SSF52172">
    <property type="entry name" value="CheY-like"/>
    <property type="match status" value="1"/>
</dbReference>
<dbReference type="SMART" id="SM00448">
    <property type="entry name" value="REC"/>
    <property type="match status" value="1"/>
</dbReference>
<feature type="region of interest" description="Disordered" evidence="5">
    <location>
        <begin position="179"/>
        <end position="221"/>
    </location>
</feature>
<dbReference type="PANTHER" id="PTHR44591">
    <property type="entry name" value="STRESS RESPONSE REGULATOR PROTEIN 1"/>
    <property type="match status" value="1"/>
</dbReference>
<evidence type="ECO:0000256" key="4">
    <source>
        <dbReference type="PROSITE-ProRule" id="PRU00169"/>
    </source>
</evidence>
<dbReference type="STRING" id="665126.ABB55_07355"/>
<comment type="caution">
    <text evidence="7">The sequence shown here is derived from an EMBL/GenBank/DDBJ whole genome shotgun (WGS) entry which is preliminary data.</text>
</comment>
<dbReference type="EMBL" id="LJYW01000001">
    <property type="protein sequence ID" value="KPL52066.1"/>
    <property type="molecule type" value="Genomic_DNA"/>
</dbReference>
<dbReference type="Pfam" id="PF00072">
    <property type="entry name" value="Response_reg"/>
    <property type="match status" value="1"/>
</dbReference>
<gene>
    <name evidence="7" type="ORF">ABB55_07355</name>
</gene>
<evidence type="ECO:0000313" key="7">
    <source>
        <dbReference type="EMBL" id="KPL52066.1"/>
    </source>
</evidence>
<dbReference type="InterPro" id="IPR001789">
    <property type="entry name" value="Sig_transdc_resp-reg_receiver"/>
</dbReference>
<dbReference type="Gene3D" id="3.40.50.2300">
    <property type="match status" value="1"/>
</dbReference>
<accession>A0A0P6WBS3</accession>
<evidence type="ECO:0000256" key="3">
    <source>
        <dbReference type="ARBA" id="ARBA00023163"/>
    </source>
</evidence>
<keyword evidence="1 4" id="KW-0597">Phosphoprotein</keyword>
<dbReference type="InterPro" id="IPR011006">
    <property type="entry name" value="CheY-like_superfamily"/>
</dbReference>
<sequence>MFRSARHAGAAMNTVPEDFADRRVVVVDDNRNFQQVMRVMLRSFGFRRIDVIAEADHFLGHLEHHHVDFAFVDLVMTGTGGSRQAGLSLIRAVRRSPVVVNRAMPMVLVTGHASRGVIVASVEAGADHVLAKPVSPHTVLGCLKALKGSERSYGRGADGYFGPDIAEARQRLERRLRLSEGRRPEAPHATSLPAPAAGSGRPYPVPGFNVPVRDESSHFLD</sequence>
<dbReference type="PANTHER" id="PTHR44591:SF3">
    <property type="entry name" value="RESPONSE REGULATORY DOMAIN-CONTAINING PROTEIN"/>
    <property type="match status" value="1"/>
</dbReference>
<dbReference type="CDD" id="cd00156">
    <property type="entry name" value="REC"/>
    <property type="match status" value="1"/>
</dbReference>
<proteinExistence type="predicted"/>
<keyword evidence="8" id="KW-1185">Reference proteome</keyword>
<feature type="compositionally biased region" description="Basic and acidic residues" evidence="5">
    <location>
        <begin position="212"/>
        <end position="221"/>
    </location>
</feature>
<dbReference type="InterPro" id="IPR050595">
    <property type="entry name" value="Bact_response_regulator"/>
</dbReference>
<feature type="domain" description="Response regulatory" evidence="6">
    <location>
        <begin position="23"/>
        <end position="147"/>
    </location>
</feature>
<evidence type="ECO:0000256" key="5">
    <source>
        <dbReference type="SAM" id="MobiDB-lite"/>
    </source>
</evidence>
<keyword evidence="2" id="KW-0805">Transcription regulation</keyword>
<dbReference type="GO" id="GO:0000160">
    <property type="term" value="P:phosphorelay signal transduction system"/>
    <property type="evidence" value="ECO:0007669"/>
    <property type="project" value="InterPro"/>
</dbReference>
<reference evidence="7 8" key="1">
    <citation type="submission" date="2015-09" db="EMBL/GenBank/DDBJ databases">
        <authorList>
            <person name="Jackson K.R."/>
            <person name="Lunt B.L."/>
            <person name="Fisher J.N.B."/>
            <person name="Gardner A.V."/>
            <person name="Bailey M.E."/>
            <person name="Deus L.M."/>
            <person name="Earl A.S."/>
            <person name="Gibby P.D."/>
            <person name="Hartmann K.A."/>
            <person name="Liu J.E."/>
            <person name="Manci A.M."/>
            <person name="Nielsen D.A."/>
            <person name="Solomon M.B."/>
            <person name="Breakwell D.P."/>
            <person name="Burnett S.H."/>
            <person name="Grose J.H."/>
        </authorList>
    </citation>
    <scope>NUCLEOTIDE SEQUENCE [LARGE SCALE GENOMIC DNA]</scope>
    <source>
        <strain evidence="7 8">16</strain>
    </source>
</reference>
<feature type="modified residue" description="4-aspartylphosphate" evidence="4">
    <location>
        <position position="73"/>
    </location>
</feature>
<dbReference type="AlphaFoldDB" id="A0A0P6WBS3"/>
<dbReference type="PROSITE" id="PS50110">
    <property type="entry name" value="RESPONSE_REGULATORY"/>
    <property type="match status" value="1"/>
</dbReference>
<dbReference type="Proteomes" id="UP000048984">
    <property type="component" value="Unassembled WGS sequence"/>
</dbReference>
<protein>
    <recommendedName>
        <fullName evidence="6">Response regulatory domain-containing protein</fullName>
    </recommendedName>
</protein>
<evidence type="ECO:0000256" key="2">
    <source>
        <dbReference type="ARBA" id="ARBA00023015"/>
    </source>
</evidence>
<organism evidence="7 8">
    <name type="scientific">Prosthecodimorpha hirschii</name>
    <dbReference type="NCBI Taxonomy" id="665126"/>
    <lineage>
        <taxon>Bacteria</taxon>
        <taxon>Pseudomonadati</taxon>
        <taxon>Pseudomonadota</taxon>
        <taxon>Alphaproteobacteria</taxon>
        <taxon>Hyphomicrobiales</taxon>
        <taxon>Ancalomicrobiaceae</taxon>
        <taxon>Prosthecodimorpha</taxon>
    </lineage>
</organism>
<name>A0A0P6WBS3_9HYPH</name>
<keyword evidence="3" id="KW-0804">Transcription</keyword>